<dbReference type="OrthoDB" id="9801477at2"/>
<dbReference type="GO" id="GO:0055085">
    <property type="term" value="P:transmembrane transport"/>
    <property type="evidence" value="ECO:0007669"/>
    <property type="project" value="UniProtKB-ARBA"/>
</dbReference>
<dbReference type="Pfam" id="PF00005">
    <property type="entry name" value="ABC_tran"/>
    <property type="match status" value="1"/>
</dbReference>
<evidence type="ECO:0000313" key="5">
    <source>
        <dbReference type="EMBL" id="ABV88951.1"/>
    </source>
</evidence>
<dbReference type="eggNOG" id="COG1124">
    <property type="taxonomic scope" value="Bacteria"/>
</dbReference>
<dbReference type="SUPFAM" id="SSF52540">
    <property type="entry name" value="P-loop containing nucleoside triphosphate hydrolases"/>
    <property type="match status" value="1"/>
</dbReference>
<reference evidence="5 6" key="1">
    <citation type="submission" date="2007-10" db="EMBL/GenBank/DDBJ databases">
        <title>Complete sequence of Shewanella pealeana ATCC 700345.</title>
        <authorList>
            <consortium name="US DOE Joint Genome Institute"/>
            <person name="Copeland A."/>
            <person name="Lucas S."/>
            <person name="Lapidus A."/>
            <person name="Barry K."/>
            <person name="Glavina del Rio T."/>
            <person name="Dalin E."/>
            <person name="Tice H."/>
            <person name="Pitluck S."/>
            <person name="Chertkov O."/>
            <person name="Brettin T."/>
            <person name="Bruce D."/>
            <person name="Detter J.C."/>
            <person name="Han C."/>
            <person name="Schmutz J."/>
            <person name="Larimer F."/>
            <person name="Land M."/>
            <person name="Hauser L."/>
            <person name="Kyrpides N."/>
            <person name="Kim E."/>
            <person name="Zhao J.-S.Z."/>
            <person name="Manno D."/>
            <person name="Hawari J."/>
            <person name="Richardson P."/>
        </authorList>
    </citation>
    <scope>NUCLEOTIDE SEQUENCE [LARGE SCALE GENOMIC DNA]</scope>
    <source>
        <strain evidence="6">ATCC 700345 / ANG-SQ1</strain>
    </source>
</reference>
<dbReference type="Gene3D" id="3.40.50.300">
    <property type="entry name" value="P-loop containing nucleotide triphosphate hydrolases"/>
    <property type="match status" value="1"/>
</dbReference>
<keyword evidence="6" id="KW-1185">Reference proteome</keyword>
<dbReference type="Proteomes" id="UP000002608">
    <property type="component" value="Chromosome"/>
</dbReference>
<gene>
    <name evidence="5" type="ordered locus">Spea_3640</name>
</gene>
<dbReference type="PROSITE" id="PS50893">
    <property type="entry name" value="ABC_TRANSPORTER_2"/>
    <property type="match status" value="1"/>
</dbReference>
<dbReference type="InterPro" id="IPR027417">
    <property type="entry name" value="P-loop_NTPase"/>
</dbReference>
<dbReference type="HOGENOM" id="CLU_000604_1_23_6"/>
<dbReference type="InterPro" id="IPR050319">
    <property type="entry name" value="ABC_transp_ATP-bind"/>
</dbReference>
<dbReference type="PROSITE" id="PS00211">
    <property type="entry name" value="ABC_TRANSPORTER_1"/>
    <property type="match status" value="1"/>
</dbReference>
<dbReference type="GO" id="GO:0016887">
    <property type="term" value="F:ATP hydrolysis activity"/>
    <property type="evidence" value="ECO:0007669"/>
    <property type="project" value="InterPro"/>
</dbReference>
<dbReference type="SMART" id="SM00382">
    <property type="entry name" value="AAA"/>
    <property type="match status" value="1"/>
</dbReference>
<dbReference type="KEGG" id="spl:Spea_3640"/>
<keyword evidence="2" id="KW-0547">Nucleotide-binding</keyword>
<dbReference type="InterPro" id="IPR017871">
    <property type="entry name" value="ABC_transporter-like_CS"/>
</dbReference>
<evidence type="ECO:0000256" key="3">
    <source>
        <dbReference type="ARBA" id="ARBA00022840"/>
    </source>
</evidence>
<keyword evidence="3" id="KW-0067">ATP-binding</keyword>
<dbReference type="PANTHER" id="PTHR43776">
    <property type="entry name" value="TRANSPORT ATP-BINDING PROTEIN"/>
    <property type="match status" value="1"/>
</dbReference>
<dbReference type="AlphaFoldDB" id="A8H8R4"/>
<dbReference type="PANTHER" id="PTHR43776:SF5">
    <property type="entry name" value="ATPASE COMPONENT OF ABC-TYPE TRANSPORT SYSTEM"/>
    <property type="match status" value="1"/>
</dbReference>
<evidence type="ECO:0000256" key="1">
    <source>
        <dbReference type="ARBA" id="ARBA00022448"/>
    </source>
</evidence>
<sequence>MLTLRNACLRRGEQKIAFPDLSLQSGEVLGLSGPSGVGKSSLASVLAGMVKADAERLELPTILPNQANPVQWLIQQSEFAFNPRLTLKASLNESWRGDGYLALLQEYGLEQSWLTRRPNQLSGGQLQRFNLIRALVPTTEYLICDEVTAHLDMVTQAQFWQQLLASAKRRNLALLVISHDEYLLNAICHRVIEWPCTR</sequence>
<evidence type="ECO:0000256" key="2">
    <source>
        <dbReference type="ARBA" id="ARBA00022741"/>
    </source>
</evidence>
<accession>A8H8R4</accession>
<organism evidence="5 6">
    <name type="scientific">Shewanella pealeana (strain ATCC 700345 / ANG-SQ1)</name>
    <dbReference type="NCBI Taxonomy" id="398579"/>
    <lineage>
        <taxon>Bacteria</taxon>
        <taxon>Pseudomonadati</taxon>
        <taxon>Pseudomonadota</taxon>
        <taxon>Gammaproteobacteria</taxon>
        <taxon>Alteromonadales</taxon>
        <taxon>Shewanellaceae</taxon>
        <taxon>Shewanella</taxon>
    </lineage>
</organism>
<dbReference type="InterPro" id="IPR003593">
    <property type="entry name" value="AAA+_ATPase"/>
</dbReference>
<dbReference type="RefSeq" id="WP_012156835.1">
    <property type="nucleotide sequence ID" value="NC_009901.1"/>
</dbReference>
<name>A8H8R4_SHEPA</name>
<protein>
    <submittedName>
        <fullName evidence="5">ABC transporter related</fullName>
    </submittedName>
</protein>
<dbReference type="STRING" id="398579.Spea_3640"/>
<dbReference type="InterPro" id="IPR003439">
    <property type="entry name" value="ABC_transporter-like_ATP-bd"/>
</dbReference>
<dbReference type="GO" id="GO:0005524">
    <property type="term" value="F:ATP binding"/>
    <property type="evidence" value="ECO:0007669"/>
    <property type="project" value="UniProtKB-KW"/>
</dbReference>
<feature type="domain" description="ABC transporter" evidence="4">
    <location>
        <begin position="1"/>
        <end position="195"/>
    </location>
</feature>
<evidence type="ECO:0000313" key="6">
    <source>
        <dbReference type="Proteomes" id="UP000002608"/>
    </source>
</evidence>
<dbReference type="EMBL" id="CP000851">
    <property type="protein sequence ID" value="ABV88951.1"/>
    <property type="molecule type" value="Genomic_DNA"/>
</dbReference>
<keyword evidence="1" id="KW-0813">Transport</keyword>
<evidence type="ECO:0000259" key="4">
    <source>
        <dbReference type="PROSITE" id="PS50893"/>
    </source>
</evidence>
<proteinExistence type="predicted"/>